<dbReference type="PANTHER" id="PTHR30055:SF238">
    <property type="entry name" value="MYCOFACTOCIN BIOSYNTHESIS TRANSCRIPTIONAL REGULATOR MFTR-RELATED"/>
    <property type="match status" value="1"/>
</dbReference>
<dbReference type="InterPro" id="IPR001647">
    <property type="entry name" value="HTH_TetR"/>
</dbReference>
<evidence type="ECO:0000313" key="6">
    <source>
        <dbReference type="EMBL" id="UWP86259.1"/>
    </source>
</evidence>
<dbReference type="SUPFAM" id="SSF46689">
    <property type="entry name" value="Homeodomain-like"/>
    <property type="match status" value="1"/>
</dbReference>
<dbReference type="InterPro" id="IPR009057">
    <property type="entry name" value="Homeodomain-like_sf"/>
</dbReference>
<gene>
    <name evidence="6" type="ORF">Dfulv_19250</name>
</gene>
<dbReference type="EMBL" id="CP073720">
    <property type="protein sequence ID" value="UWP86259.1"/>
    <property type="molecule type" value="Genomic_DNA"/>
</dbReference>
<evidence type="ECO:0000256" key="3">
    <source>
        <dbReference type="ARBA" id="ARBA00023163"/>
    </source>
</evidence>
<dbReference type="RefSeq" id="WP_259865378.1">
    <property type="nucleotide sequence ID" value="NZ_BAAAST010000018.1"/>
</dbReference>
<evidence type="ECO:0000256" key="4">
    <source>
        <dbReference type="PROSITE-ProRule" id="PRU00335"/>
    </source>
</evidence>
<keyword evidence="1" id="KW-0805">Transcription regulation</keyword>
<keyword evidence="2 4" id="KW-0238">DNA-binding</keyword>
<keyword evidence="3" id="KW-0804">Transcription</keyword>
<sequence length="206" mass="21795">MTESGGLRERKKQQTRHALMVAALEMVAGRGLEHTTVEDVCATVGVSTRTFFNYFATKEEPLTGDHFVSPGEFAELLAAVPAGDPPLAAVRVALRPAVARMQADRELWLLRLNVVMANRQLLPSLVAAGAEAERGMAAAVAARVGASADDGYPMLLAAAVTAALRVAVFRWAFDPAGRELGEFVDTAFETLSGGLRPAATTTSTGR</sequence>
<evidence type="ECO:0000256" key="1">
    <source>
        <dbReference type="ARBA" id="ARBA00023015"/>
    </source>
</evidence>
<keyword evidence="7" id="KW-1185">Reference proteome</keyword>
<feature type="DNA-binding region" description="H-T-H motif" evidence="4">
    <location>
        <begin position="36"/>
        <end position="55"/>
    </location>
</feature>
<evidence type="ECO:0000259" key="5">
    <source>
        <dbReference type="PROSITE" id="PS50977"/>
    </source>
</evidence>
<dbReference type="Gene3D" id="1.10.357.10">
    <property type="entry name" value="Tetracycline Repressor, domain 2"/>
    <property type="match status" value="1"/>
</dbReference>
<dbReference type="PANTHER" id="PTHR30055">
    <property type="entry name" value="HTH-TYPE TRANSCRIPTIONAL REGULATOR RUTR"/>
    <property type="match status" value="1"/>
</dbReference>
<dbReference type="Pfam" id="PF17754">
    <property type="entry name" value="TetR_C_14"/>
    <property type="match status" value="1"/>
</dbReference>
<dbReference type="Gene3D" id="1.10.10.60">
    <property type="entry name" value="Homeodomain-like"/>
    <property type="match status" value="1"/>
</dbReference>
<protein>
    <submittedName>
        <fullName evidence="6">TetR/AcrR family transcriptional regulator</fullName>
    </submittedName>
</protein>
<feature type="domain" description="HTH tetR-type" evidence="5">
    <location>
        <begin position="13"/>
        <end position="73"/>
    </location>
</feature>
<dbReference type="InterPro" id="IPR050109">
    <property type="entry name" value="HTH-type_TetR-like_transc_reg"/>
</dbReference>
<dbReference type="PROSITE" id="PS50977">
    <property type="entry name" value="HTH_TETR_2"/>
    <property type="match status" value="1"/>
</dbReference>
<reference evidence="6" key="2">
    <citation type="submission" date="2022-09" db="EMBL/GenBank/DDBJ databases">
        <title>Biosynthetic gene clusters of Dactylosporangioum fulvum.</title>
        <authorList>
            <person name="Caradec T."/>
        </authorList>
    </citation>
    <scope>NUCLEOTIDE SEQUENCE</scope>
    <source>
        <strain evidence="6">NRRL B-16292</strain>
    </source>
</reference>
<dbReference type="Pfam" id="PF00440">
    <property type="entry name" value="TetR_N"/>
    <property type="match status" value="1"/>
</dbReference>
<organism evidence="6 7">
    <name type="scientific">Dactylosporangium fulvum</name>
    <dbReference type="NCBI Taxonomy" id="53359"/>
    <lineage>
        <taxon>Bacteria</taxon>
        <taxon>Bacillati</taxon>
        <taxon>Actinomycetota</taxon>
        <taxon>Actinomycetes</taxon>
        <taxon>Micromonosporales</taxon>
        <taxon>Micromonosporaceae</taxon>
        <taxon>Dactylosporangium</taxon>
    </lineage>
</organism>
<dbReference type="InterPro" id="IPR041347">
    <property type="entry name" value="MftR_C"/>
</dbReference>
<dbReference type="Proteomes" id="UP001059617">
    <property type="component" value="Chromosome"/>
</dbReference>
<evidence type="ECO:0000313" key="7">
    <source>
        <dbReference type="Proteomes" id="UP001059617"/>
    </source>
</evidence>
<reference evidence="6" key="1">
    <citation type="submission" date="2021-04" db="EMBL/GenBank/DDBJ databases">
        <authorList>
            <person name="Hartkoorn R.C."/>
            <person name="Beaudoing E."/>
            <person name="Hot D."/>
        </authorList>
    </citation>
    <scope>NUCLEOTIDE SEQUENCE</scope>
    <source>
        <strain evidence="6">NRRL B-16292</strain>
    </source>
</reference>
<proteinExistence type="predicted"/>
<name>A0ABY5W9U1_9ACTN</name>
<evidence type="ECO:0000256" key="2">
    <source>
        <dbReference type="ARBA" id="ARBA00023125"/>
    </source>
</evidence>
<accession>A0ABY5W9U1</accession>